<dbReference type="InterPro" id="IPR008266">
    <property type="entry name" value="Tyr_kinase_AS"/>
</dbReference>
<dbReference type="GO" id="GO:0004714">
    <property type="term" value="F:transmembrane receptor protein tyrosine kinase activity"/>
    <property type="evidence" value="ECO:0007669"/>
    <property type="project" value="TreeGrafter"/>
</dbReference>
<evidence type="ECO:0000256" key="1">
    <source>
        <dbReference type="SAM" id="MobiDB-lite"/>
    </source>
</evidence>
<dbReference type="PROSITE" id="PS50011">
    <property type="entry name" value="PROTEIN_KINASE_DOM"/>
    <property type="match status" value="1"/>
</dbReference>
<dbReference type="Gene3D" id="1.10.510.10">
    <property type="entry name" value="Transferase(Phosphotransferase) domain 1"/>
    <property type="match status" value="1"/>
</dbReference>
<feature type="non-terminal residue" evidence="3">
    <location>
        <position position="1"/>
    </location>
</feature>
<dbReference type="GO" id="GO:0005524">
    <property type="term" value="F:ATP binding"/>
    <property type="evidence" value="ECO:0007669"/>
    <property type="project" value="InterPro"/>
</dbReference>
<dbReference type="InterPro" id="IPR020635">
    <property type="entry name" value="Tyr_kinase_cat_dom"/>
</dbReference>
<dbReference type="FunFam" id="1.10.510.10:FF:000373">
    <property type="entry name" value="Receptor protein-tyrosine kinase"/>
    <property type="match status" value="1"/>
</dbReference>
<dbReference type="SUPFAM" id="SSF56112">
    <property type="entry name" value="Protein kinase-like (PK-like)"/>
    <property type="match status" value="1"/>
</dbReference>
<dbReference type="CDD" id="cd00192">
    <property type="entry name" value="PTKc"/>
    <property type="match status" value="1"/>
</dbReference>
<name>A0A7R9M917_9ACAR</name>
<feature type="non-terminal residue" evidence="3">
    <location>
        <position position="350"/>
    </location>
</feature>
<dbReference type="PANTHER" id="PTHR24416">
    <property type="entry name" value="TYROSINE-PROTEIN KINASE RECEPTOR"/>
    <property type="match status" value="1"/>
</dbReference>
<accession>A0A7R9M917</accession>
<dbReference type="Proteomes" id="UP000728032">
    <property type="component" value="Unassembled WGS sequence"/>
</dbReference>
<dbReference type="Pfam" id="PF07714">
    <property type="entry name" value="PK_Tyr_Ser-Thr"/>
    <property type="match status" value="1"/>
</dbReference>
<evidence type="ECO:0000313" key="3">
    <source>
        <dbReference type="EMBL" id="CAD7655872.1"/>
    </source>
</evidence>
<dbReference type="SMART" id="SM00219">
    <property type="entry name" value="TyrKc"/>
    <property type="match status" value="1"/>
</dbReference>
<dbReference type="GO" id="GO:0043235">
    <property type="term" value="C:receptor complex"/>
    <property type="evidence" value="ECO:0007669"/>
    <property type="project" value="TreeGrafter"/>
</dbReference>
<dbReference type="InterPro" id="IPR050122">
    <property type="entry name" value="RTK"/>
</dbReference>
<feature type="region of interest" description="Disordered" evidence="1">
    <location>
        <begin position="1"/>
        <end position="47"/>
    </location>
</feature>
<feature type="domain" description="Protein kinase" evidence="2">
    <location>
        <begin position="1"/>
        <end position="226"/>
    </location>
</feature>
<reference evidence="3" key="1">
    <citation type="submission" date="2020-11" db="EMBL/GenBank/DDBJ databases">
        <authorList>
            <person name="Tran Van P."/>
        </authorList>
    </citation>
    <scope>NUCLEOTIDE SEQUENCE</scope>
</reference>
<organism evidence="3">
    <name type="scientific">Oppiella nova</name>
    <dbReference type="NCBI Taxonomy" id="334625"/>
    <lineage>
        <taxon>Eukaryota</taxon>
        <taxon>Metazoa</taxon>
        <taxon>Ecdysozoa</taxon>
        <taxon>Arthropoda</taxon>
        <taxon>Chelicerata</taxon>
        <taxon>Arachnida</taxon>
        <taxon>Acari</taxon>
        <taxon>Acariformes</taxon>
        <taxon>Sarcoptiformes</taxon>
        <taxon>Oribatida</taxon>
        <taxon>Brachypylina</taxon>
        <taxon>Oppioidea</taxon>
        <taxon>Oppiidae</taxon>
        <taxon>Oppiella</taxon>
    </lineage>
</organism>
<sequence length="350" mass="39928">DILHNQHSGSYTNGYITSVNSNGNTGQETGQDSSSANGSGGYRGESVHKRNKDKVVTTCDLLCFAFQCARGMQYLAHRKLIHRDLAARNVLLAEDNIVKICDFGLAKDVYKYDNYVKKNDGPLPIKWMAIESIRDKVFTSKSDVWSFGILLYEFFTLGGNPYPGIEIDEEFYKRLKTGYRMEKPDFAPNDIYELMSLCWRAEPKDRPDFMEIADIIGALLESNHYLDLNDPYQTMNEQILNNNDYLRMSSMNSSSRNEINGDYLNMKANETNDERISDPMNHYDNLGHIRPIDANIPVPLEPMEVVPMIQLDSYGQKYDNKMRGGLSLAVDDTKLQVELKRSSVWFDTTA</sequence>
<keyword evidence="4" id="KW-1185">Reference proteome</keyword>
<dbReference type="InterPro" id="IPR001245">
    <property type="entry name" value="Ser-Thr/Tyr_kinase_cat_dom"/>
</dbReference>
<dbReference type="EMBL" id="OC925021">
    <property type="protein sequence ID" value="CAD7655872.1"/>
    <property type="molecule type" value="Genomic_DNA"/>
</dbReference>
<evidence type="ECO:0000259" key="2">
    <source>
        <dbReference type="PROSITE" id="PS50011"/>
    </source>
</evidence>
<dbReference type="GO" id="GO:0007169">
    <property type="term" value="P:cell surface receptor protein tyrosine kinase signaling pathway"/>
    <property type="evidence" value="ECO:0007669"/>
    <property type="project" value="TreeGrafter"/>
</dbReference>
<dbReference type="OrthoDB" id="535945at2759"/>
<dbReference type="InterPro" id="IPR000719">
    <property type="entry name" value="Prot_kinase_dom"/>
</dbReference>
<dbReference type="AlphaFoldDB" id="A0A7R9M917"/>
<proteinExistence type="predicted"/>
<dbReference type="PANTHER" id="PTHR24416:SF600">
    <property type="entry name" value="PDGF- AND VEGF-RECEPTOR RELATED, ISOFORM J"/>
    <property type="match status" value="1"/>
</dbReference>
<dbReference type="PRINTS" id="PR00109">
    <property type="entry name" value="TYRKINASE"/>
</dbReference>
<dbReference type="EMBL" id="CAJPVJ010010196">
    <property type="protein sequence ID" value="CAG2173059.1"/>
    <property type="molecule type" value="Genomic_DNA"/>
</dbReference>
<protein>
    <recommendedName>
        <fullName evidence="2">Protein kinase domain-containing protein</fullName>
    </recommendedName>
</protein>
<evidence type="ECO:0000313" key="4">
    <source>
        <dbReference type="Proteomes" id="UP000728032"/>
    </source>
</evidence>
<dbReference type="InterPro" id="IPR011009">
    <property type="entry name" value="Kinase-like_dom_sf"/>
</dbReference>
<gene>
    <name evidence="3" type="ORF">ONB1V03_LOCUS12513</name>
</gene>
<dbReference type="PROSITE" id="PS00109">
    <property type="entry name" value="PROTEIN_KINASE_TYR"/>
    <property type="match status" value="1"/>
</dbReference>
<feature type="compositionally biased region" description="Polar residues" evidence="1">
    <location>
        <begin position="1"/>
        <end position="37"/>
    </location>
</feature>
<dbReference type="GO" id="GO:0005886">
    <property type="term" value="C:plasma membrane"/>
    <property type="evidence" value="ECO:0007669"/>
    <property type="project" value="TreeGrafter"/>
</dbReference>